<protein>
    <recommendedName>
        <fullName evidence="4">DUF2946 domain-containing protein</fullName>
    </recommendedName>
</protein>
<evidence type="ECO:0008006" key="4">
    <source>
        <dbReference type="Google" id="ProtNLM"/>
    </source>
</evidence>
<proteinExistence type="predicted"/>
<reference evidence="2 3" key="1">
    <citation type="submission" date="2018-08" db="EMBL/GenBank/DDBJ databases">
        <title>Henriciella mobilis sp. nov., isolated from seawater.</title>
        <authorList>
            <person name="Cheng H."/>
            <person name="Wu Y.-H."/>
            <person name="Xu X.-W."/>
            <person name="Guo L.-L."/>
        </authorList>
    </citation>
    <scope>NUCLEOTIDE SEQUENCE [LARGE SCALE GENOMIC DNA]</scope>
    <source>
        <strain evidence="2 3">JN25</strain>
    </source>
</reference>
<gene>
    <name evidence="2" type="ORF">D1223_05780</name>
</gene>
<feature type="compositionally biased region" description="Pro residues" evidence="1">
    <location>
        <begin position="58"/>
        <end position="67"/>
    </location>
</feature>
<feature type="region of interest" description="Disordered" evidence="1">
    <location>
        <begin position="58"/>
        <end position="101"/>
    </location>
</feature>
<dbReference type="EMBL" id="QWFX01000006">
    <property type="protein sequence ID" value="RIJ30159.1"/>
    <property type="molecule type" value="Genomic_DNA"/>
</dbReference>
<organism evidence="2 3">
    <name type="scientific">Henriciella mobilis</name>
    <dbReference type="NCBI Taxonomy" id="2305467"/>
    <lineage>
        <taxon>Bacteria</taxon>
        <taxon>Pseudomonadati</taxon>
        <taxon>Pseudomonadota</taxon>
        <taxon>Alphaproteobacteria</taxon>
        <taxon>Hyphomonadales</taxon>
        <taxon>Hyphomonadaceae</taxon>
        <taxon>Henriciella</taxon>
    </lineage>
</organism>
<keyword evidence="3" id="KW-1185">Reference proteome</keyword>
<name>A0A399RK82_9PROT</name>
<evidence type="ECO:0000256" key="1">
    <source>
        <dbReference type="SAM" id="MobiDB-lite"/>
    </source>
</evidence>
<feature type="compositionally biased region" description="Pro residues" evidence="1">
    <location>
        <begin position="84"/>
        <end position="101"/>
    </location>
</feature>
<evidence type="ECO:0000313" key="2">
    <source>
        <dbReference type="EMBL" id="RIJ30159.1"/>
    </source>
</evidence>
<dbReference type="Proteomes" id="UP000266385">
    <property type="component" value="Unassembled WGS sequence"/>
</dbReference>
<sequence>MRGLTASLPVKVIFTALFLWVQGAALYDAAAHGEQPHDHYGVSCELTSAVHAEVAPLPLAPPLPKPPRAILAAEQPTRDFRPWSQPPGRAPPPRSPPALHQ</sequence>
<comment type="caution">
    <text evidence="2">The sequence shown here is derived from an EMBL/GenBank/DDBJ whole genome shotgun (WGS) entry which is preliminary data.</text>
</comment>
<dbReference type="AlphaFoldDB" id="A0A399RK82"/>
<evidence type="ECO:0000313" key="3">
    <source>
        <dbReference type="Proteomes" id="UP000266385"/>
    </source>
</evidence>
<accession>A0A399RK82</accession>